<dbReference type="GO" id="GO:0016829">
    <property type="term" value="F:lyase activity"/>
    <property type="evidence" value="ECO:0007669"/>
    <property type="project" value="UniProtKB-KW"/>
</dbReference>
<dbReference type="InterPro" id="IPR003265">
    <property type="entry name" value="HhH-GPD_domain"/>
</dbReference>
<dbReference type="CDD" id="cd00056">
    <property type="entry name" value="ENDO3c"/>
    <property type="match status" value="1"/>
</dbReference>
<dbReference type="Gene3D" id="1.10.340.30">
    <property type="entry name" value="Hypothetical protein, domain 2"/>
    <property type="match status" value="1"/>
</dbReference>
<keyword evidence="5" id="KW-0378">Hydrolase</keyword>
<dbReference type="EMBL" id="SJPQ01000001">
    <property type="protein sequence ID" value="TWT90887.1"/>
    <property type="molecule type" value="Genomic_DNA"/>
</dbReference>
<keyword evidence="12" id="KW-1185">Reference proteome</keyword>
<evidence type="ECO:0000259" key="10">
    <source>
        <dbReference type="SMART" id="SM00478"/>
    </source>
</evidence>
<comment type="similarity">
    <text evidence="1">Belongs to the Nth/MutY family.</text>
</comment>
<dbReference type="SUPFAM" id="SSF48150">
    <property type="entry name" value="DNA-glycosylase"/>
    <property type="match status" value="1"/>
</dbReference>
<keyword evidence="3" id="KW-0479">Metal-binding</keyword>
<name>A0A5C5ZV64_9BACT</name>
<reference evidence="11 12" key="1">
    <citation type="submission" date="2019-02" db="EMBL/GenBank/DDBJ databases">
        <title>Deep-cultivation of Planctomycetes and their phenomic and genomic characterization uncovers novel biology.</title>
        <authorList>
            <person name="Wiegand S."/>
            <person name="Jogler M."/>
            <person name="Boedeker C."/>
            <person name="Pinto D."/>
            <person name="Vollmers J."/>
            <person name="Rivas-Marin E."/>
            <person name="Kohn T."/>
            <person name="Peeters S.H."/>
            <person name="Heuer A."/>
            <person name="Rast P."/>
            <person name="Oberbeckmann S."/>
            <person name="Bunk B."/>
            <person name="Jeske O."/>
            <person name="Meyerdierks A."/>
            <person name="Storesund J.E."/>
            <person name="Kallscheuer N."/>
            <person name="Luecker S."/>
            <person name="Lage O.M."/>
            <person name="Pohl T."/>
            <person name="Merkel B.J."/>
            <person name="Hornburger P."/>
            <person name="Mueller R.-W."/>
            <person name="Bruemmer F."/>
            <person name="Labrenz M."/>
            <person name="Spormann A.M."/>
            <person name="Op Den Camp H."/>
            <person name="Overmann J."/>
            <person name="Amann R."/>
            <person name="Jetten M.S.M."/>
            <person name="Mascher T."/>
            <person name="Medema M.H."/>
            <person name="Devos D.P."/>
            <person name="Kaster A.-K."/>
            <person name="Ovreas L."/>
            <person name="Rohde M."/>
            <person name="Galperin M.Y."/>
            <person name="Jogler C."/>
        </authorList>
    </citation>
    <scope>NUCLEOTIDE SEQUENCE [LARGE SCALE GENOMIC DNA]</scope>
    <source>
        <strain evidence="11 12">Mal64</strain>
    </source>
</reference>
<evidence type="ECO:0000256" key="1">
    <source>
        <dbReference type="ARBA" id="ARBA00008343"/>
    </source>
</evidence>
<gene>
    <name evidence="11" type="primary">pdg_2</name>
    <name evidence="11" type="ORF">Mal64_12850</name>
</gene>
<dbReference type="PANTHER" id="PTHR10359:SF19">
    <property type="entry name" value="DNA REPAIR GLYCOSYLASE MJ1434-RELATED"/>
    <property type="match status" value="1"/>
</dbReference>
<dbReference type="Pfam" id="PF00730">
    <property type="entry name" value="HhH-GPD"/>
    <property type="match status" value="1"/>
</dbReference>
<dbReference type="GO" id="GO:0046872">
    <property type="term" value="F:metal ion binding"/>
    <property type="evidence" value="ECO:0007669"/>
    <property type="project" value="UniProtKB-KW"/>
</dbReference>
<evidence type="ECO:0000313" key="11">
    <source>
        <dbReference type="EMBL" id="TWT90887.1"/>
    </source>
</evidence>
<dbReference type="GO" id="GO:0051539">
    <property type="term" value="F:4 iron, 4 sulfur cluster binding"/>
    <property type="evidence" value="ECO:0007669"/>
    <property type="project" value="UniProtKB-KW"/>
</dbReference>
<evidence type="ECO:0000256" key="7">
    <source>
        <dbReference type="ARBA" id="ARBA00023014"/>
    </source>
</evidence>
<dbReference type="InterPro" id="IPR023170">
    <property type="entry name" value="HhH_base_excis_C"/>
</dbReference>
<dbReference type="InterPro" id="IPR011257">
    <property type="entry name" value="DNA_glycosylase"/>
</dbReference>
<evidence type="ECO:0000256" key="4">
    <source>
        <dbReference type="ARBA" id="ARBA00022763"/>
    </source>
</evidence>
<dbReference type="GO" id="GO:0003677">
    <property type="term" value="F:DNA binding"/>
    <property type="evidence" value="ECO:0007669"/>
    <property type="project" value="InterPro"/>
</dbReference>
<feature type="domain" description="HhH-GPD" evidence="10">
    <location>
        <begin position="90"/>
        <end position="249"/>
    </location>
</feature>
<dbReference type="GO" id="GO:0006284">
    <property type="term" value="P:base-excision repair"/>
    <property type="evidence" value="ECO:0007669"/>
    <property type="project" value="InterPro"/>
</dbReference>
<keyword evidence="6" id="KW-0408">Iron</keyword>
<evidence type="ECO:0000256" key="6">
    <source>
        <dbReference type="ARBA" id="ARBA00023004"/>
    </source>
</evidence>
<accession>A0A5C5ZV64</accession>
<comment type="caution">
    <text evidence="11">The sequence shown here is derived from an EMBL/GenBank/DDBJ whole genome shotgun (WGS) entry which is preliminary data.</text>
</comment>
<dbReference type="Pfam" id="PF00633">
    <property type="entry name" value="HHH"/>
    <property type="match status" value="1"/>
</dbReference>
<organism evidence="11 12">
    <name type="scientific">Pseudobythopirellula maris</name>
    <dbReference type="NCBI Taxonomy" id="2527991"/>
    <lineage>
        <taxon>Bacteria</taxon>
        <taxon>Pseudomonadati</taxon>
        <taxon>Planctomycetota</taxon>
        <taxon>Planctomycetia</taxon>
        <taxon>Pirellulales</taxon>
        <taxon>Lacipirellulaceae</taxon>
        <taxon>Pseudobythopirellula</taxon>
    </lineage>
</organism>
<evidence type="ECO:0000313" key="12">
    <source>
        <dbReference type="Proteomes" id="UP000315440"/>
    </source>
</evidence>
<dbReference type="AlphaFoldDB" id="A0A5C5ZV64"/>
<evidence type="ECO:0000256" key="5">
    <source>
        <dbReference type="ARBA" id="ARBA00022801"/>
    </source>
</evidence>
<dbReference type="GO" id="GO:0019104">
    <property type="term" value="F:DNA N-glycosylase activity"/>
    <property type="evidence" value="ECO:0007669"/>
    <property type="project" value="UniProtKB-ARBA"/>
</dbReference>
<evidence type="ECO:0000256" key="3">
    <source>
        <dbReference type="ARBA" id="ARBA00022723"/>
    </source>
</evidence>
<keyword evidence="7" id="KW-0411">Iron-sulfur</keyword>
<sequence>MTPLKIHVAQRPFFCFDFASIFFASIRRWVCAVGAEVEFLNSSGRQSEDAQNGATPRAMQRAYELLSRAYGPQHWWPADTKLEIVVGAVLVQNTAWRNVERAITNLNGLGLDTLDALHAIDADQLAEAIRPAGYFRVKARRLRNLTTMIVERYGGSLDKMLKDESNALRAALLGVNGVGPETADAILCYAAERPVFVADAYGKRVLERHGWLPHGSRYDDQQRLVEEQMPPDTQTLNELHALIVNVGKLHCGPKPRCEGCPLAPMLPPSGAIINGEPAT</sequence>
<keyword evidence="2" id="KW-0004">4Fe-4S</keyword>
<dbReference type="SMART" id="SM00478">
    <property type="entry name" value="ENDO3c"/>
    <property type="match status" value="1"/>
</dbReference>
<dbReference type="Gene3D" id="1.10.1670.10">
    <property type="entry name" value="Helix-hairpin-Helix base-excision DNA repair enzymes (C-terminal)"/>
    <property type="match status" value="1"/>
</dbReference>
<keyword evidence="4" id="KW-0227">DNA damage</keyword>
<keyword evidence="11" id="KW-0456">Lyase</keyword>
<keyword evidence="9" id="KW-0326">Glycosidase</keyword>
<protein>
    <submittedName>
        <fullName evidence="11">Ultraviolet N-glycosylase/AP lyase</fullName>
    </submittedName>
</protein>
<dbReference type="InterPro" id="IPR000445">
    <property type="entry name" value="HhH_motif"/>
</dbReference>
<proteinExistence type="inferred from homology"/>
<evidence type="ECO:0000256" key="2">
    <source>
        <dbReference type="ARBA" id="ARBA00022485"/>
    </source>
</evidence>
<evidence type="ECO:0000256" key="8">
    <source>
        <dbReference type="ARBA" id="ARBA00023204"/>
    </source>
</evidence>
<evidence type="ECO:0000256" key="9">
    <source>
        <dbReference type="ARBA" id="ARBA00023295"/>
    </source>
</evidence>
<keyword evidence="8" id="KW-0234">DNA repair</keyword>
<dbReference type="PANTHER" id="PTHR10359">
    <property type="entry name" value="A/G-SPECIFIC ADENINE GLYCOSYLASE/ENDONUCLEASE III"/>
    <property type="match status" value="1"/>
</dbReference>
<dbReference type="Proteomes" id="UP000315440">
    <property type="component" value="Unassembled WGS sequence"/>
</dbReference>